<dbReference type="EMBL" id="LT608265">
    <property type="protein sequence ID" value="SCO58942.1"/>
    <property type="molecule type" value="Genomic_DNA"/>
</dbReference>
<dbReference type="Proteomes" id="UP000220214">
    <property type="component" value="Chromosome 1"/>
</dbReference>
<reference evidence="1 5" key="1">
    <citation type="submission" date="2016-02" db="EMBL/GenBank/DDBJ databases">
        <authorList>
            <consortium name="Pathogen Informatics"/>
        </authorList>
    </citation>
    <scope>NUCLEOTIDE SEQUENCE [LARGE SCALE GENOMIC DNA]</scope>
    <source>
        <strain evidence="1 5">K173</strain>
        <strain evidence="2 8">NK65 ny</strain>
        <strain evidence="3 7">NK65e</strain>
        <strain evidence="4 6">SP11 RLL</strain>
    </source>
</reference>
<evidence type="ECO:0000313" key="4">
    <source>
        <dbReference type="EMBL" id="SCO58942.1"/>
    </source>
</evidence>
<dbReference type="Proteomes" id="UP000219974">
    <property type="component" value="Chromosome 1"/>
</dbReference>
<sequence>MHKRYKKTYATNHQDDKNIQHTYIPEKIGGLFSVYSYDKFLKYNENICKSPFNKVRDIILGSVRLVLLRLKKSSVLYFYNTTLKVKDMLNNYNNSLIINNMLDGNLFSSHLGEIQMNNNCYYFTKWIEKIENIVNNTFIFSDDELYELFQKKTQS</sequence>
<evidence type="ECO:0000313" key="5">
    <source>
        <dbReference type="Proteomes" id="UP000069549"/>
    </source>
</evidence>
<dbReference type="Proteomes" id="UP000069549">
    <property type="component" value="Chromosome 1"/>
</dbReference>
<evidence type="ECO:0000313" key="1">
    <source>
        <dbReference type="EMBL" id="CXH83643.1"/>
    </source>
</evidence>
<dbReference type="EMBL" id="LT608137">
    <property type="protein sequence ID" value="SCM19279.1"/>
    <property type="molecule type" value="Genomic_DNA"/>
</dbReference>
<accession>A0A0Y9TF35</accession>
<proteinExistence type="predicted"/>
<protein>
    <submittedName>
        <fullName evidence="1">Uncharacterized protein</fullName>
    </submittedName>
</protein>
<evidence type="ECO:0000313" key="2">
    <source>
        <dbReference type="EMBL" id="SCM19279.1"/>
    </source>
</evidence>
<evidence type="ECO:0000313" key="8">
    <source>
        <dbReference type="Proteomes" id="UP000516480"/>
    </source>
</evidence>
<gene>
    <name evidence="1" type="ORF">PBK173_000017200</name>
    <name evidence="3" type="ORF">PBNK65E_000016900</name>
    <name evidence="2" type="ORF">PBNK65NY_000016600</name>
    <name evidence="4" type="ORF">PBSP11RLL_000016800</name>
</gene>
<evidence type="ECO:0000313" key="3">
    <source>
        <dbReference type="EMBL" id="SCN21724.1"/>
    </source>
</evidence>
<evidence type="ECO:0000313" key="7">
    <source>
        <dbReference type="Proteomes" id="UP000220214"/>
    </source>
</evidence>
<dbReference type="Proteomes" id="UP000516480">
    <property type="component" value="Chromosome 1"/>
</dbReference>
<dbReference type="EMBL" id="LT160021">
    <property type="protein sequence ID" value="CXH83643.1"/>
    <property type="molecule type" value="Genomic_DNA"/>
</dbReference>
<name>A0A0Y9TF35_PLABE</name>
<dbReference type="AlphaFoldDB" id="A0A0Y9TF35"/>
<organism evidence="1 5">
    <name type="scientific">Plasmodium berghei</name>
    <dbReference type="NCBI Taxonomy" id="5821"/>
    <lineage>
        <taxon>Eukaryota</taxon>
        <taxon>Sar</taxon>
        <taxon>Alveolata</taxon>
        <taxon>Apicomplexa</taxon>
        <taxon>Aconoidasida</taxon>
        <taxon>Haemosporida</taxon>
        <taxon>Plasmodiidae</taxon>
        <taxon>Plasmodium</taxon>
        <taxon>Plasmodium (Vinckeia)</taxon>
    </lineage>
</organism>
<dbReference type="EMBL" id="LT614627">
    <property type="protein sequence ID" value="SCN21724.1"/>
    <property type="molecule type" value="Genomic_DNA"/>
</dbReference>
<evidence type="ECO:0000313" key="6">
    <source>
        <dbReference type="Proteomes" id="UP000219974"/>
    </source>
</evidence>